<sequence>MPVWEWLVDAIGLALILTGCYGIALIVRRRVLSRHGGTFELSHRARSSATGRGWLLGIGRYSGESLEWFRIFSLSPRPKRVWLRFDLEYAGRRSPTQGEQVSLFAGSTIVTCSTAAGEVELAMSESSLMGFQSWLEAMPPGSRGVRPGDNPGTV</sequence>
<protein>
    <recommendedName>
        <fullName evidence="3">DUF2550 family protein</fullName>
    </recommendedName>
</protein>
<proteinExistence type="predicted"/>
<accession>A0A2P2C1X7</accession>
<evidence type="ECO:0000256" key="1">
    <source>
        <dbReference type="SAM" id="Phobius"/>
    </source>
</evidence>
<feature type="transmembrane region" description="Helical" evidence="1">
    <location>
        <begin position="6"/>
        <end position="27"/>
    </location>
</feature>
<keyword evidence="1" id="KW-0472">Membrane</keyword>
<reference evidence="2" key="1">
    <citation type="submission" date="2015-08" db="EMBL/GenBank/DDBJ databases">
        <authorList>
            <person name="Babu N.S."/>
            <person name="Beckwith C.J."/>
            <person name="Beseler K.G."/>
            <person name="Brison A."/>
            <person name="Carone J.V."/>
            <person name="Caskin T.P."/>
            <person name="Diamond M."/>
            <person name="Durham M.E."/>
            <person name="Foxe J.M."/>
            <person name="Go M."/>
            <person name="Henderson B.A."/>
            <person name="Jones I.B."/>
            <person name="McGettigan J.A."/>
            <person name="Micheletti S.J."/>
            <person name="Nasrallah M.E."/>
            <person name="Ortiz D."/>
            <person name="Piller C.R."/>
            <person name="Privatt S.R."/>
            <person name="Schneider S.L."/>
            <person name="Sharp S."/>
            <person name="Smith T.C."/>
            <person name="Stanton J.D."/>
            <person name="Ullery H.E."/>
            <person name="Wilson R.J."/>
            <person name="Serrano M.G."/>
            <person name="Buck G."/>
            <person name="Lee V."/>
            <person name="Wang Y."/>
            <person name="Carvalho R."/>
            <person name="Voegtly L."/>
            <person name="Shi R."/>
            <person name="Duckworth R."/>
            <person name="Johnson A."/>
            <person name="Loviza R."/>
            <person name="Walstead R."/>
            <person name="Shah Z."/>
            <person name="Kiflezghi M."/>
            <person name="Wade K."/>
            <person name="Ball S.L."/>
            <person name="Bradley K.W."/>
            <person name="Asai D.J."/>
            <person name="Bowman C.A."/>
            <person name="Russell D.A."/>
            <person name="Pope W.H."/>
            <person name="Jacobs-Sera D."/>
            <person name="Hendrix R.W."/>
            <person name="Hatfull G.F."/>
        </authorList>
    </citation>
    <scope>NUCLEOTIDE SEQUENCE</scope>
</reference>
<evidence type="ECO:0008006" key="3">
    <source>
        <dbReference type="Google" id="ProtNLM"/>
    </source>
</evidence>
<dbReference type="InterPro" id="IPR019675">
    <property type="entry name" value="DUF2550"/>
</dbReference>
<organism evidence="2">
    <name type="scientific">metagenome</name>
    <dbReference type="NCBI Taxonomy" id="256318"/>
    <lineage>
        <taxon>unclassified sequences</taxon>
        <taxon>metagenomes</taxon>
    </lineage>
</organism>
<dbReference type="AlphaFoldDB" id="A0A2P2C1X7"/>
<gene>
    <name evidence="2" type="ORF">NOCA2310104</name>
</gene>
<evidence type="ECO:0000313" key="2">
    <source>
        <dbReference type="EMBL" id="CUR55994.1"/>
    </source>
</evidence>
<name>A0A2P2C1X7_9ZZZZ</name>
<keyword evidence="1" id="KW-1133">Transmembrane helix</keyword>
<dbReference type="Pfam" id="PF10739">
    <property type="entry name" value="DUF2550"/>
    <property type="match status" value="1"/>
</dbReference>
<keyword evidence="1" id="KW-0812">Transmembrane</keyword>
<dbReference type="EMBL" id="CZKA01000025">
    <property type="protein sequence ID" value="CUR55994.1"/>
    <property type="molecule type" value="Genomic_DNA"/>
</dbReference>